<keyword evidence="3" id="KW-1185">Reference proteome</keyword>
<comment type="caution">
    <text evidence="2">The sequence shown here is derived from an EMBL/GenBank/DDBJ whole genome shotgun (WGS) entry which is preliminary data.</text>
</comment>
<dbReference type="Proteomes" id="UP001530315">
    <property type="component" value="Unassembled WGS sequence"/>
</dbReference>
<feature type="compositionally biased region" description="Basic and acidic residues" evidence="1">
    <location>
        <begin position="36"/>
        <end position="51"/>
    </location>
</feature>
<protein>
    <submittedName>
        <fullName evidence="2">Uncharacterized protein</fullName>
    </submittedName>
</protein>
<proteinExistence type="predicted"/>
<accession>A0ABD3MQD4</accession>
<reference evidence="2 3" key="1">
    <citation type="submission" date="2024-10" db="EMBL/GenBank/DDBJ databases">
        <title>Updated reference genomes for cyclostephanoid diatoms.</title>
        <authorList>
            <person name="Roberts W.R."/>
            <person name="Alverson A.J."/>
        </authorList>
    </citation>
    <scope>NUCLEOTIDE SEQUENCE [LARGE SCALE GENOMIC DNA]</scope>
    <source>
        <strain evidence="2 3">AJA276-08</strain>
    </source>
</reference>
<name>A0ABD3MQD4_9STRA</name>
<sequence length="100" mass="10801">MCHVLVAIIPIFAKRRIGNYDEVSNGAAAAAAANDNDEKRDEEGSPPPDRDIFISVTSISLRPVPATPTEVIDLRPHNDPTLPCECGHESVQALFLAHTN</sequence>
<dbReference type="EMBL" id="JALLAZ020001735">
    <property type="protein sequence ID" value="KAL3766119.1"/>
    <property type="molecule type" value="Genomic_DNA"/>
</dbReference>
<dbReference type="AlphaFoldDB" id="A0ABD3MQD4"/>
<evidence type="ECO:0000313" key="3">
    <source>
        <dbReference type="Proteomes" id="UP001530315"/>
    </source>
</evidence>
<evidence type="ECO:0000313" key="2">
    <source>
        <dbReference type="EMBL" id="KAL3766119.1"/>
    </source>
</evidence>
<feature type="region of interest" description="Disordered" evidence="1">
    <location>
        <begin position="31"/>
        <end position="51"/>
    </location>
</feature>
<gene>
    <name evidence="2" type="ORF">ACHAW5_001426</name>
</gene>
<evidence type="ECO:0000256" key="1">
    <source>
        <dbReference type="SAM" id="MobiDB-lite"/>
    </source>
</evidence>
<organism evidence="2 3">
    <name type="scientific">Stephanodiscus triporus</name>
    <dbReference type="NCBI Taxonomy" id="2934178"/>
    <lineage>
        <taxon>Eukaryota</taxon>
        <taxon>Sar</taxon>
        <taxon>Stramenopiles</taxon>
        <taxon>Ochrophyta</taxon>
        <taxon>Bacillariophyta</taxon>
        <taxon>Coscinodiscophyceae</taxon>
        <taxon>Thalassiosirophycidae</taxon>
        <taxon>Stephanodiscales</taxon>
        <taxon>Stephanodiscaceae</taxon>
        <taxon>Stephanodiscus</taxon>
    </lineage>
</organism>